<organism evidence="2 3">
    <name type="scientific">Aspergillus sclerotialis</name>
    <dbReference type="NCBI Taxonomy" id="2070753"/>
    <lineage>
        <taxon>Eukaryota</taxon>
        <taxon>Fungi</taxon>
        <taxon>Dikarya</taxon>
        <taxon>Ascomycota</taxon>
        <taxon>Pezizomycotina</taxon>
        <taxon>Eurotiomycetes</taxon>
        <taxon>Eurotiomycetidae</taxon>
        <taxon>Eurotiales</taxon>
        <taxon>Aspergillaceae</taxon>
        <taxon>Aspergillus</taxon>
        <taxon>Aspergillus subgen. Polypaecilum</taxon>
    </lineage>
</organism>
<accession>A0A3A2ZPE8</accession>
<dbReference type="Proteomes" id="UP000266188">
    <property type="component" value="Unassembled WGS sequence"/>
</dbReference>
<evidence type="ECO:0000256" key="1">
    <source>
        <dbReference type="SAM" id="MobiDB-lite"/>
    </source>
</evidence>
<dbReference type="EMBL" id="MVGC01000093">
    <property type="protein sequence ID" value="RJE24123.1"/>
    <property type="molecule type" value="Genomic_DNA"/>
</dbReference>
<keyword evidence="3" id="KW-1185">Reference proteome</keyword>
<dbReference type="InterPro" id="IPR031127">
    <property type="entry name" value="E3_UB_ligase_RBR"/>
</dbReference>
<dbReference type="AlphaFoldDB" id="A0A3A2ZPE8"/>
<dbReference type="InterPro" id="IPR013083">
    <property type="entry name" value="Znf_RING/FYVE/PHD"/>
</dbReference>
<dbReference type="Gene3D" id="3.30.40.10">
    <property type="entry name" value="Zinc/RING finger domain, C3HC4 (zinc finger)"/>
    <property type="match status" value="1"/>
</dbReference>
<name>A0A3A2ZPE8_9EURO</name>
<dbReference type="Gene3D" id="1.20.120.1750">
    <property type="match status" value="1"/>
</dbReference>
<gene>
    <name evidence="2" type="ORF">PHISCL_03558</name>
</gene>
<proteinExistence type="predicted"/>
<evidence type="ECO:0000313" key="2">
    <source>
        <dbReference type="EMBL" id="RJE24123.1"/>
    </source>
</evidence>
<evidence type="ECO:0000313" key="3">
    <source>
        <dbReference type="Proteomes" id="UP000266188"/>
    </source>
</evidence>
<dbReference type="SUPFAM" id="SSF57850">
    <property type="entry name" value="RING/U-box"/>
    <property type="match status" value="2"/>
</dbReference>
<protein>
    <submittedName>
        <fullName evidence="2">RING</fullName>
    </submittedName>
</protein>
<sequence>MDHDQSKELAFRFLLEDLEDVENKQKGKQAAGNLTDNELAFKLMREEILNAQTSIEDGILALSISSAVATDQNILASIRREERIAEQDRRYALALSNGQPIPRNASHVSAASNPRPAHKTDDAVSVGMEDLMGRTMAEDNGEGSSKHIASSSKTSYDIECAACLEKHDSAMFVGACGHEYCRDCTRQIFLGATRDEQLYPPRCCGNIIPPGIGLRFLDYEELRAFGQRAIEWATKDRLYCADPTCSKFIPPFTVKDEHGCCPECGKNTHVLCRSLEHPNVDCPLDEALQSVLAMAEAHGWRRCFNCRTMVELKHGCNHIRCRGNANPLQAVVVSSAMPAGKFGKRAHVQFGTKKD</sequence>
<dbReference type="STRING" id="2070753.A0A3A2ZPE8"/>
<feature type="region of interest" description="Disordered" evidence="1">
    <location>
        <begin position="102"/>
        <end position="122"/>
    </location>
</feature>
<dbReference type="PANTHER" id="PTHR11685">
    <property type="entry name" value="RBR FAMILY RING FINGER AND IBR DOMAIN-CONTAINING"/>
    <property type="match status" value="1"/>
</dbReference>
<dbReference type="GO" id="GO:0016567">
    <property type="term" value="P:protein ubiquitination"/>
    <property type="evidence" value="ECO:0007669"/>
    <property type="project" value="InterPro"/>
</dbReference>
<comment type="caution">
    <text evidence="2">The sequence shown here is derived from an EMBL/GenBank/DDBJ whole genome shotgun (WGS) entry which is preliminary data.</text>
</comment>
<dbReference type="GO" id="GO:0004842">
    <property type="term" value="F:ubiquitin-protein transferase activity"/>
    <property type="evidence" value="ECO:0007669"/>
    <property type="project" value="InterPro"/>
</dbReference>
<reference evidence="3" key="1">
    <citation type="submission" date="2017-02" db="EMBL/GenBank/DDBJ databases">
        <authorList>
            <person name="Tafer H."/>
            <person name="Lopandic K."/>
        </authorList>
    </citation>
    <scope>NUCLEOTIDE SEQUENCE [LARGE SCALE GENOMIC DNA]</scope>
    <source>
        <strain evidence="3">CBS 366.77</strain>
    </source>
</reference>
<dbReference type="OrthoDB" id="10009520at2759"/>